<comment type="caution">
    <text evidence="1">The sequence shown here is derived from an EMBL/GenBank/DDBJ whole genome shotgun (WGS) entry which is preliminary data.</text>
</comment>
<organism evidence="1 2">
    <name type="scientific">Euphydryas editha</name>
    <name type="common">Edith's checkerspot</name>
    <dbReference type="NCBI Taxonomy" id="104508"/>
    <lineage>
        <taxon>Eukaryota</taxon>
        <taxon>Metazoa</taxon>
        <taxon>Ecdysozoa</taxon>
        <taxon>Arthropoda</taxon>
        <taxon>Hexapoda</taxon>
        <taxon>Insecta</taxon>
        <taxon>Pterygota</taxon>
        <taxon>Neoptera</taxon>
        <taxon>Endopterygota</taxon>
        <taxon>Lepidoptera</taxon>
        <taxon>Glossata</taxon>
        <taxon>Ditrysia</taxon>
        <taxon>Papilionoidea</taxon>
        <taxon>Nymphalidae</taxon>
        <taxon>Nymphalinae</taxon>
        <taxon>Euphydryas</taxon>
    </lineage>
</organism>
<dbReference type="AlphaFoldDB" id="A0AAU9UIZ0"/>
<dbReference type="InterPro" id="IPR036397">
    <property type="entry name" value="RNaseH_sf"/>
</dbReference>
<dbReference type="EMBL" id="CAKOGL010000017">
    <property type="protein sequence ID" value="CAH2096770.1"/>
    <property type="molecule type" value="Genomic_DNA"/>
</dbReference>
<proteinExistence type="predicted"/>
<dbReference type="Gene3D" id="3.30.420.10">
    <property type="entry name" value="Ribonuclease H-like superfamily/Ribonuclease H"/>
    <property type="match status" value="1"/>
</dbReference>
<gene>
    <name evidence="1" type="ORF">EEDITHA_LOCUS12071</name>
</gene>
<dbReference type="GO" id="GO:0003676">
    <property type="term" value="F:nucleic acid binding"/>
    <property type="evidence" value="ECO:0007669"/>
    <property type="project" value="InterPro"/>
</dbReference>
<evidence type="ECO:0000313" key="1">
    <source>
        <dbReference type="EMBL" id="CAH2096770.1"/>
    </source>
</evidence>
<protein>
    <recommendedName>
        <fullName evidence="3">Integrase catalytic domain-containing protein</fullName>
    </recommendedName>
</protein>
<sequence>MYTDASLEGIGAILKQTKPNGREKLNEAQKKKKTIYLECLAIKEATLLDTIGSFGGSRSTIRYLHLLVDHFTRYAFILTSKTQTVGDFVKLVMNISETKRIDKLLTDEYPGINSKEFKKIIKG</sequence>
<dbReference type="Proteomes" id="UP001153954">
    <property type="component" value="Unassembled WGS sequence"/>
</dbReference>
<keyword evidence="2" id="KW-1185">Reference proteome</keyword>
<reference evidence="1" key="1">
    <citation type="submission" date="2022-03" db="EMBL/GenBank/DDBJ databases">
        <authorList>
            <person name="Tunstrom K."/>
        </authorList>
    </citation>
    <scope>NUCLEOTIDE SEQUENCE</scope>
</reference>
<name>A0AAU9UIZ0_EUPED</name>
<evidence type="ECO:0008006" key="3">
    <source>
        <dbReference type="Google" id="ProtNLM"/>
    </source>
</evidence>
<accession>A0AAU9UIZ0</accession>
<evidence type="ECO:0000313" key="2">
    <source>
        <dbReference type="Proteomes" id="UP001153954"/>
    </source>
</evidence>